<dbReference type="Pfam" id="PF13188">
    <property type="entry name" value="PAS_8"/>
    <property type="match status" value="1"/>
</dbReference>
<dbReference type="Gene3D" id="3.30.450.20">
    <property type="entry name" value="PAS domain"/>
    <property type="match status" value="1"/>
</dbReference>
<evidence type="ECO:0000313" key="3">
    <source>
        <dbReference type="EMBL" id="QNP52391.1"/>
    </source>
</evidence>
<evidence type="ECO:0000256" key="1">
    <source>
        <dbReference type="SAM" id="Coils"/>
    </source>
</evidence>
<gene>
    <name evidence="3" type="ORF">H9L05_00930</name>
</gene>
<feature type="coiled-coil region" evidence="1">
    <location>
        <begin position="46"/>
        <end position="73"/>
    </location>
</feature>
<dbReference type="EMBL" id="CP060784">
    <property type="protein sequence ID" value="QNP52391.1"/>
    <property type="molecule type" value="Genomic_DNA"/>
</dbReference>
<dbReference type="InterPro" id="IPR000014">
    <property type="entry name" value="PAS"/>
</dbReference>
<accession>A0A7H0GVS5</accession>
<proteinExistence type="predicted"/>
<evidence type="ECO:0000313" key="4">
    <source>
        <dbReference type="Proteomes" id="UP000516093"/>
    </source>
</evidence>
<feature type="domain" description="PAS" evidence="2">
    <location>
        <begin position="80"/>
        <end position="131"/>
    </location>
</feature>
<dbReference type="AlphaFoldDB" id="A0A7H0GVS5"/>
<name>A0A7H0GVS5_9BACT</name>
<dbReference type="Proteomes" id="UP000516093">
    <property type="component" value="Chromosome"/>
</dbReference>
<reference evidence="3 4" key="1">
    <citation type="submission" date="2020-08" db="EMBL/GenBank/DDBJ databases">
        <title>Genome sequence of Hymenobacter qilianensis JCM 19763T.</title>
        <authorList>
            <person name="Hyun D.-W."/>
            <person name="Bae J.-W."/>
        </authorList>
    </citation>
    <scope>NUCLEOTIDE SEQUENCE [LARGE SCALE GENOMIC DNA]</scope>
    <source>
        <strain evidence="3 4">JCM 19763</strain>
    </source>
</reference>
<evidence type="ECO:0000259" key="2">
    <source>
        <dbReference type="Pfam" id="PF13188"/>
    </source>
</evidence>
<dbReference type="KEGG" id="hqi:H9L05_00930"/>
<keyword evidence="1" id="KW-0175">Coiled coil</keyword>
<organism evidence="3 4">
    <name type="scientific">Hymenobacter qilianensis</name>
    <dbReference type="NCBI Taxonomy" id="1385715"/>
    <lineage>
        <taxon>Bacteria</taxon>
        <taxon>Pseudomonadati</taxon>
        <taxon>Bacteroidota</taxon>
        <taxon>Cytophagia</taxon>
        <taxon>Cytophagales</taxon>
        <taxon>Hymenobacteraceae</taxon>
        <taxon>Hymenobacter</taxon>
    </lineage>
</organism>
<keyword evidence="4" id="KW-1185">Reference proteome</keyword>
<sequence length="218" mass="23914">MSRSFPSPIASEISALRQQALQHLTATDVPHLTAEPPAELLYQTMLALQQQELHRAQKQIKALQQAAAHTTAAADPTADKFHRLFEYSSDAVFLLVDNHFVDCNAALLALVGETDKQQLLGRHVAEFAPRSNLTVIPAASAPTTTAAWLRRRDATATSGWGSAARVKSFGEKSCLRQSRWTRTRSCMLFGAISPHSKWPSSAAVRARKTSSGRWMLPV</sequence>
<protein>
    <submittedName>
        <fullName evidence="3">PAS domain-containing protein</fullName>
    </submittedName>
</protein>